<keyword evidence="3" id="KW-1185">Reference proteome</keyword>
<proteinExistence type="predicted"/>
<reference evidence="3" key="1">
    <citation type="submission" date="2016-10" db="EMBL/GenBank/DDBJ databases">
        <authorList>
            <person name="Varghese N."/>
            <person name="Submissions S."/>
        </authorList>
    </citation>
    <scope>NUCLEOTIDE SEQUENCE [LARGE SCALE GENOMIC DNA]</scope>
    <source>
        <strain evidence="3">CGMCC 1.7739</strain>
    </source>
</reference>
<dbReference type="EMBL" id="FOOQ01000001">
    <property type="protein sequence ID" value="SFF86926.1"/>
    <property type="molecule type" value="Genomic_DNA"/>
</dbReference>
<dbReference type="Proteomes" id="UP000198876">
    <property type="component" value="Unassembled WGS sequence"/>
</dbReference>
<keyword evidence="1" id="KW-0812">Transmembrane</keyword>
<dbReference type="AlphaFoldDB" id="A0A1I2MC08"/>
<evidence type="ECO:0000256" key="1">
    <source>
        <dbReference type="SAM" id="Phobius"/>
    </source>
</evidence>
<keyword evidence="1" id="KW-0472">Membrane</keyword>
<dbReference type="STRING" id="553467.SAMN04488063_0591"/>
<dbReference type="InterPro" id="IPR007404">
    <property type="entry name" value="YdjM-like"/>
</dbReference>
<feature type="transmembrane region" description="Helical" evidence="1">
    <location>
        <begin position="92"/>
        <end position="110"/>
    </location>
</feature>
<organism evidence="2 3">
    <name type="scientific">Halopelagius inordinatus</name>
    <dbReference type="NCBI Taxonomy" id="553467"/>
    <lineage>
        <taxon>Archaea</taxon>
        <taxon>Methanobacteriati</taxon>
        <taxon>Methanobacteriota</taxon>
        <taxon>Stenosarchaea group</taxon>
        <taxon>Halobacteria</taxon>
        <taxon>Halobacteriales</taxon>
        <taxon>Haloferacaceae</taxon>
    </lineage>
</organism>
<protein>
    <submittedName>
        <fullName evidence="2">Inner membrane protein</fullName>
    </submittedName>
</protein>
<name>A0A1I2MC08_9EURY</name>
<gene>
    <name evidence="2" type="ORF">SAMN04488063_0591</name>
</gene>
<evidence type="ECO:0000313" key="3">
    <source>
        <dbReference type="Proteomes" id="UP000198876"/>
    </source>
</evidence>
<evidence type="ECO:0000313" key="2">
    <source>
        <dbReference type="EMBL" id="SFF86926.1"/>
    </source>
</evidence>
<feature type="transmembrane region" description="Helical" evidence="1">
    <location>
        <begin position="39"/>
        <end position="61"/>
    </location>
</feature>
<accession>A0A1I2MC08</accession>
<keyword evidence="1" id="KW-1133">Transmembrane helix</keyword>
<dbReference type="Pfam" id="PF04307">
    <property type="entry name" value="YdjM"/>
    <property type="match status" value="1"/>
</dbReference>
<sequence length="181" mass="19073">MEVQSRVRVDAKRLTADGTEEFSPRRPNRRQVVVAPSHLAYLVVAVATHALVGYTLGSVAFDAPRAGLLGGVVADIDLILPLAWTFPLTHRGITHTALAACVAVAVAATLSRAAAKGVAVGYVSHVLVDSTTPMGVPVAYPVSATYVGFDTPFGGHSDPVTVVLWGCCLAVLWHRRRARPA</sequence>